<dbReference type="EMBL" id="BNCQ01000022">
    <property type="protein sequence ID" value="GIM06758.1"/>
    <property type="molecule type" value="Genomic_DNA"/>
</dbReference>
<feature type="region of interest" description="Disordered" evidence="5">
    <location>
        <begin position="1123"/>
        <end position="1144"/>
    </location>
</feature>
<feature type="region of interest" description="Disordered" evidence="5">
    <location>
        <begin position="1815"/>
        <end position="1834"/>
    </location>
</feature>
<evidence type="ECO:0000259" key="7">
    <source>
        <dbReference type="Pfam" id="PF24492"/>
    </source>
</evidence>
<feature type="domain" description="Proteasome adapter and scaffold protein ECM29 HEAT-repeat" evidence="7">
    <location>
        <begin position="1386"/>
        <end position="1572"/>
    </location>
</feature>
<feature type="compositionally biased region" description="Low complexity" evidence="5">
    <location>
        <begin position="1815"/>
        <end position="1829"/>
    </location>
</feature>
<feature type="compositionally biased region" description="Low complexity" evidence="5">
    <location>
        <begin position="518"/>
        <end position="554"/>
    </location>
</feature>
<dbReference type="PANTHER" id="PTHR23346">
    <property type="entry name" value="TRANSLATIONAL ACTIVATOR GCN1-RELATED"/>
    <property type="match status" value="1"/>
</dbReference>
<feature type="compositionally biased region" description="Gly residues" evidence="5">
    <location>
        <begin position="1127"/>
        <end position="1144"/>
    </location>
</feature>
<dbReference type="PANTHER" id="PTHR23346:SF19">
    <property type="entry name" value="PROTEASOME ADAPTER AND SCAFFOLD PROTEIN ECM29"/>
    <property type="match status" value="1"/>
</dbReference>
<feature type="region of interest" description="Disordered" evidence="5">
    <location>
        <begin position="124"/>
        <end position="144"/>
    </location>
</feature>
<sequence length="2124" mass="216243">AVPFPPPPGLSVADVKQLEAKGVPTSEQVSRRKLGFLNLLAAAGIGGPLLPVGSVLPHLLVGAADSAELVARRAEELLKRSAALDPNRPAANLDDQDLVRQLLRLFHGGAVELFFDGAVGRSGDGNDGGGAPTTAAAQPADQVATPAGPALRSRLATVFCRSITFANTFPASLLTIQECVMPPQTSGTAIAVAGGGGGSGPVSAAVTGVFARLRQQGLELCVWVFKHGSRHQLKAMGPVVLQGLLDTLDASAPSSPGAPMDSPTMTLRGFAYQAIGSLAQRVPELLQSRIDIARRFFAALADEPPGVRAAVQEATSALSRAFIVVQPHPAGPATVYESERVYGDRTAELDELLLESVRSPKDAVRLCAVQWACRLFPFQHVPARWVCVLAAGDNRHDVREEAARGLKLPSSTSPSPSPSSKSTTPMATSGGGGDDVAAMNAAGAATATGRLPSLYSLVRYARKQLPRLRYPADPQAPLPLAPRAFLALIALLRMCRHVPVHAAAAAAATATGPGGADGAASAASQPQGTTEAMDVDADPATATAAEAAAAAGTDNSMEVEGPAAAAEQVVPSTDSDPDLMPDDDVALLSAYACVLEAGLCRVEGTSEVVAAALEGLLEAAAEEEGEEETRGRVLARRYAPRAAWLRSFLAHTDPWARTAAAKLLGSHVVRVMTPEAAAELLAGICSQLSPLTIQGRAGTDGASVATSGASGAPAAAAVSRAGSGATASATATTGAGSGAIKQEEAEGCLLAVGLITHSVSVGSPTLEPAVVTAAVKALTAVLLGGSSSAVQLAAAAAPIVRATAALALSYACAAGIQPALLASAPAQPEAAEAAADMQVDAGAAAAATATPPPRILDAAIGSILDLLAADSTNSTTKDAKVASRAAAAAGFLAGGWGGEWIPEADVSRRLIDGLFGTASTKSEELQFSVGEALAWAFGGLSSVTAAKVLRGNFTTLGDQLTASAAAATDGAVGGGDADNETQEPPPPPEAETLEDGPRSELRNRILTRLLGDLVVSPKTEVRCAGAVWLVSLLGFCGRAAVLRGAELPKIQEALSGLLGDPNELTQEMASRGVSLVYRLGDAAVREQLVTRLVAVLQGSTGPGGGAGRPIKLTADTQVFEEGALGNAPGGGAGSGSGAGGGSSGSSGGLSTYKELCALATDLGQPDLIYKFMDLAHHAAALNSRRGAAFGFAGIARLASRGGGAPGEALAKHLAVLVPKLYRYTHDPNPRVAEAMVAIWRSLVDDPRVTLDKHFAAIMTDLLREMGGRLWRNRQAACSALGDLLQGRRWPELSPYLSQIWTMTFRALDDIKDSVRRAALSLARTVRGLTLRLADPAHTPAKDCSSAVAVVMPVLLEQGLMSNVAEVRALAVEMLGLVSKTAPPPALRPLLPALVPALLEALSSLEDVRLNYVEQHAERLGLDSERLEGARVAAARASPLGDTLDLAARLADSHCLEQLVPALVGTVKRGVGLNTKVGVARFIRNLASRPGATTVTVAATTAQTSEPGTATAGATEPLLRPHAGPLLRVLIGSVRSERSGTVRRAYAAAAAQVVRHAGEKRLDKFVAEAVASYTDPGADVESRLSGGLVLRELLRAAPEKFRMYDTVVLPAAFGAKMDDDKEVAAVWAEVWEEGVSSEPAALRLYGKEICTTLCEMLGGQQWGRKKAAADATIKLTEIAPDALGEYGRCLATALLAELNVGRLWEGKEAVLKALAALVAADPRVMEPAPGHVMVVDALMAAVGRKKMTYRKAALAALEVVLRALPGCHYERVAPPLLAAVAKHCEAGGAAAEAAAAAASEGTPQLQAAAAAAAPSSSAAPSATPAATTAAADDDGERPLPLSECISCLSAAFTRLGGIGSETERTMAATAAADAVSDQGTGLATALRGVLSSQVPWQPKLAAAAAVQVLAQRCTAAGVPPSIAAGVLGPLATGLLRSAQEHKIQQLRLAALSALSALVQATEAPTPSQTPPTSAAASSANATTTAPTMAPSSSAPSPASAVQKSSAPVTGIGAHTSAAPHTVVVMAAGTCGWGESDRRDLLPGLVSGLQQLADADKSATVVAAALGVKGSLERHLLPTEVANEDSTTPAPAGAAAAGEGIADVERAAAVVSRDHLEAEDLMETSS</sequence>
<dbReference type="GO" id="GO:0000502">
    <property type="term" value="C:proteasome complex"/>
    <property type="evidence" value="ECO:0007669"/>
    <property type="project" value="UniProtKB-KW"/>
</dbReference>
<dbReference type="Gene3D" id="1.25.10.10">
    <property type="entry name" value="Leucine-rich Repeat Variant"/>
    <property type="match status" value="3"/>
</dbReference>
<evidence type="ECO:0000256" key="3">
    <source>
        <dbReference type="ARBA" id="ARBA00022737"/>
    </source>
</evidence>
<evidence type="ECO:0000256" key="1">
    <source>
        <dbReference type="ARBA" id="ARBA00004496"/>
    </source>
</evidence>
<comment type="caution">
    <text evidence="8">The sequence shown here is derived from an EMBL/GenBank/DDBJ whole genome shotgun (WGS) entry which is preliminary data.</text>
</comment>
<dbReference type="Proteomes" id="UP000722791">
    <property type="component" value="Unassembled WGS sequence"/>
</dbReference>
<keyword evidence="4" id="KW-0647">Proteasome</keyword>
<evidence type="ECO:0000259" key="6">
    <source>
        <dbReference type="Pfam" id="PF13001"/>
    </source>
</evidence>
<keyword evidence="2" id="KW-0963">Cytoplasm</keyword>
<dbReference type="InterPro" id="IPR055443">
    <property type="entry name" value="HEAT_ECM29"/>
</dbReference>
<dbReference type="GO" id="GO:0043248">
    <property type="term" value="P:proteasome assembly"/>
    <property type="evidence" value="ECO:0007669"/>
    <property type="project" value="InterPro"/>
</dbReference>
<feature type="compositionally biased region" description="Low complexity" evidence="5">
    <location>
        <begin position="409"/>
        <end position="428"/>
    </location>
</feature>
<evidence type="ECO:0000313" key="9">
    <source>
        <dbReference type="Proteomes" id="UP000722791"/>
    </source>
</evidence>
<dbReference type="InterPro" id="IPR016024">
    <property type="entry name" value="ARM-type_fold"/>
</dbReference>
<feature type="region of interest" description="Disordered" evidence="5">
    <location>
        <begin position="510"/>
        <end position="575"/>
    </location>
</feature>
<protein>
    <recommendedName>
        <fullName evidence="10">TOG domain-containing protein</fullName>
    </recommendedName>
</protein>
<dbReference type="InterPro" id="IPR024372">
    <property type="entry name" value="Ecm29_N"/>
</dbReference>
<accession>A0A8J4LQH0</accession>
<dbReference type="GO" id="GO:0005737">
    <property type="term" value="C:cytoplasm"/>
    <property type="evidence" value="ECO:0007669"/>
    <property type="project" value="UniProtKB-SubCell"/>
</dbReference>
<organism evidence="8 9">
    <name type="scientific">Volvox reticuliferus</name>
    <dbReference type="NCBI Taxonomy" id="1737510"/>
    <lineage>
        <taxon>Eukaryota</taxon>
        <taxon>Viridiplantae</taxon>
        <taxon>Chlorophyta</taxon>
        <taxon>core chlorophytes</taxon>
        <taxon>Chlorophyceae</taxon>
        <taxon>CS clade</taxon>
        <taxon>Chlamydomonadales</taxon>
        <taxon>Volvocaceae</taxon>
        <taxon>Volvox</taxon>
    </lineage>
</organism>
<feature type="non-terminal residue" evidence="8">
    <location>
        <position position="2124"/>
    </location>
</feature>
<dbReference type="SUPFAM" id="SSF48371">
    <property type="entry name" value="ARM repeat"/>
    <property type="match status" value="2"/>
</dbReference>
<evidence type="ECO:0008006" key="10">
    <source>
        <dbReference type="Google" id="ProtNLM"/>
    </source>
</evidence>
<dbReference type="GO" id="GO:0005634">
    <property type="term" value="C:nucleus"/>
    <property type="evidence" value="ECO:0007669"/>
    <property type="project" value="TreeGrafter"/>
</dbReference>
<keyword evidence="3" id="KW-0677">Repeat</keyword>
<dbReference type="Pfam" id="PF24492">
    <property type="entry name" value="HEAT_ECM29"/>
    <property type="match status" value="1"/>
</dbReference>
<reference evidence="8" key="1">
    <citation type="journal article" date="2021" name="Proc. Natl. Acad. Sci. U.S.A.">
        <title>Three genomes in the algal genus Volvox reveal the fate of a haploid sex-determining region after a transition to homothallism.</title>
        <authorList>
            <person name="Yamamoto K."/>
            <person name="Hamaji T."/>
            <person name="Kawai-Toyooka H."/>
            <person name="Matsuzaki R."/>
            <person name="Takahashi F."/>
            <person name="Nishimura Y."/>
            <person name="Kawachi M."/>
            <person name="Noguchi H."/>
            <person name="Minakuchi Y."/>
            <person name="Umen J.G."/>
            <person name="Toyoda A."/>
            <person name="Nozaki H."/>
        </authorList>
    </citation>
    <scope>NUCLEOTIDE SEQUENCE</scope>
    <source>
        <strain evidence="8">NIES-3785</strain>
    </source>
</reference>
<feature type="region of interest" description="Disordered" evidence="5">
    <location>
        <begin position="1961"/>
        <end position="2006"/>
    </location>
</feature>
<dbReference type="Pfam" id="PF13001">
    <property type="entry name" value="ECM29_N"/>
    <property type="match status" value="1"/>
</dbReference>
<dbReference type="GO" id="GO:0060090">
    <property type="term" value="F:molecular adaptor activity"/>
    <property type="evidence" value="ECO:0007669"/>
    <property type="project" value="InterPro"/>
</dbReference>
<feature type="region of interest" description="Disordered" evidence="5">
    <location>
        <begin position="400"/>
        <end position="435"/>
    </location>
</feature>
<gene>
    <name evidence="8" type="ORF">Vretimale_11017</name>
</gene>
<proteinExistence type="predicted"/>
<evidence type="ECO:0000256" key="2">
    <source>
        <dbReference type="ARBA" id="ARBA00022490"/>
    </source>
</evidence>
<feature type="domain" description="Proteasome component Ecm29 N-terminal" evidence="6">
    <location>
        <begin position="7"/>
        <end position="390"/>
    </location>
</feature>
<dbReference type="InterPro" id="IPR011989">
    <property type="entry name" value="ARM-like"/>
</dbReference>
<feature type="region of interest" description="Disordered" evidence="5">
    <location>
        <begin position="967"/>
        <end position="998"/>
    </location>
</feature>
<evidence type="ECO:0000313" key="8">
    <source>
        <dbReference type="EMBL" id="GIM06758.1"/>
    </source>
</evidence>
<dbReference type="GO" id="GO:0036503">
    <property type="term" value="P:ERAD pathway"/>
    <property type="evidence" value="ECO:0007669"/>
    <property type="project" value="TreeGrafter"/>
</dbReference>
<evidence type="ECO:0000256" key="5">
    <source>
        <dbReference type="SAM" id="MobiDB-lite"/>
    </source>
</evidence>
<feature type="compositionally biased region" description="Low complexity" evidence="5">
    <location>
        <begin position="132"/>
        <end position="144"/>
    </location>
</feature>
<name>A0A8J4LQH0_9CHLO</name>
<comment type="subcellular location">
    <subcellularLocation>
        <location evidence="1">Cytoplasm</location>
    </subcellularLocation>
</comment>
<evidence type="ECO:0000256" key="4">
    <source>
        <dbReference type="ARBA" id="ARBA00022942"/>
    </source>
</evidence>